<feature type="domain" description="Thioredoxin" evidence="5">
    <location>
        <begin position="17"/>
        <end position="165"/>
    </location>
</feature>
<sequence length="165" mass="18710">MEVTIKGRPLSTVGDLPKVGEDIPHFKLFDKDNQRVKTRELFGKVTLFNVVPDINTPVCSTQTRKFNRAMEDYPEVNFITVSTNTVAEQRGWCAAAGLDHIHLMSDYEQSFGYALKLLIPDEAQLARSVIIMDENGKIVYEQVVKEQTNEPDYLAVLHALDQLKK</sequence>
<evidence type="ECO:0000256" key="4">
    <source>
        <dbReference type="ARBA" id="ARBA00023284"/>
    </source>
</evidence>
<evidence type="ECO:0000259" key="5">
    <source>
        <dbReference type="PROSITE" id="PS51352"/>
    </source>
</evidence>
<dbReference type="InterPro" id="IPR036249">
    <property type="entry name" value="Thioredoxin-like_sf"/>
</dbReference>
<dbReference type="EMBL" id="DXGK01000030">
    <property type="protein sequence ID" value="HIW70067.1"/>
    <property type="molecule type" value="Genomic_DNA"/>
</dbReference>
<keyword evidence="6" id="KW-0560">Oxidoreductase</keyword>
<dbReference type="AlphaFoldDB" id="A0A9D1QMU1"/>
<dbReference type="PROSITE" id="PS51352">
    <property type="entry name" value="THIOREDOXIN_2"/>
    <property type="match status" value="1"/>
</dbReference>
<dbReference type="Pfam" id="PF08534">
    <property type="entry name" value="Redoxin"/>
    <property type="match status" value="1"/>
</dbReference>
<dbReference type="NCBIfam" id="NF001808">
    <property type="entry name" value="PRK00522.1"/>
    <property type="match status" value="1"/>
</dbReference>
<dbReference type="InterPro" id="IPR013740">
    <property type="entry name" value="Redoxin"/>
</dbReference>
<dbReference type="PANTHER" id="PTHR43110">
    <property type="entry name" value="THIOL PEROXIDASE"/>
    <property type="match status" value="1"/>
</dbReference>
<comment type="caution">
    <text evidence="6">The sequence shown here is derived from an EMBL/GenBank/DDBJ whole genome shotgun (WGS) entry which is preliminary data.</text>
</comment>
<dbReference type="InterPro" id="IPR050455">
    <property type="entry name" value="Tpx_Peroxidase_subfamily"/>
</dbReference>
<keyword evidence="3" id="KW-1015">Disulfide bond</keyword>
<evidence type="ECO:0000256" key="2">
    <source>
        <dbReference type="ARBA" id="ARBA00022862"/>
    </source>
</evidence>
<evidence type="ECO:0000256" key="3">
    <source>
        <dbReference type="ARBA" id="ARBA00023157"/>
    </source>
</evidence>
<dbReference type="CDD" id="cd03014">
    <property type="entry name" value="PRX_Atyp2cys"/>
    <property type="match status" value="1"/>
</dbReference>
<dbReference type="PANTHER" id="PTHR43110:SF1">
    <property type="entry name" value="THIOL PEROXIDASE"/>
    <property type="match status" value="1"/>
</dbReference>
<proteinExistence type="predicted"/>
<evidence type="ECO:0000313" key="6">
    <source>
        <dbReference type="EMBL" id="HIW70067.1"/>
    </source>
</evidence>
<dbReference type="EC" id="1.11.1.-" evidence="6"/>
<keyword evidence="4" id="KW-0676">Redox-active center</keyword>
<organism evidence="6 7">
    <name type="scientific">Candidatus Limosilactobacillus merdipullorum</name>
    <dbReference type="NCBI Taxonomy" id="2838653"/>
    <lineage>
        <taxon>Bacteria</taxon>
        <taxon>Bacillati</taxon>
        <taxon>Bacillota</taxon>
        <taxon>Bacilli</taxon>
        <taxon>Lactobacillales</taxon>
        <taxon>Lactobacillaceae</taxon>
        <taxon>Limosilactobacillus</taxon>
    </lineage>
</organism>
<evidence type="ECO:0000313" key="7">
    <source>
        <dbReference type="Proteomes" id="UP000886878"/>
    </source>
</evidence>
<dbReference type="SUPFAM" id="SSF52833">
    <property type="entry name" value="Thioredoxin-like"/>
    <property type="match status" value="1"/>
</dbReference>
<accession>A0A9D1QMU1</accession>
<reference evidence="6" key="2">
    <citation type="submission" date="2021-04" db="EMBL/GenBank/DDBJ databases">
        <authorList>
            <person name="Gilroy R."/>
        </authorList>
    </citation>
    <scope>NUCLEOTIDE SEQUENCE</scope>
    <source>
        <strain evidence="6">ChiHejej3B27-2180</strain>
    </source>
</reference>
<keyword evidence="1 6" id="KW-0575">Peroxidase</keyword>
<dbReference type="Proteomes" id="UP000886878">
    <property type="component" value="Unassembled WGS sequence"/>
</dbReference>
<evidence type="ECO:0000256" key="1">
    <source>
        <dbReference type="ARBA" id="ARBA00022559"/>
    </source>
</evidence>
<keyword evidence="2" id="KW-0049">Antioxidant</keyword>
<reference evidence="6" key="1">
    <citation type="journal article" date="2021" name="PeerJ">
        <title>Extensive microbial diversity within the chicken gut microbiome revealed by metagenomics and culture.</title>
        <authorList>
            <person name="Gilroy R."/>
            <person name="Ravi A."/>
            <person name="Getino M."/>
            <person name="Pursley I."/>
            <person name="Horton D.L."/>
            <person name="Alikhan N.F."/>
            <person name="Baker D."/>
            <person name="Gharbi K."/>
            <person name="Hall N."/>
            <person name="Watson M."/>
            <person name="Adriaenssens E.M."/>
            <person name="Foster-Nyarko E."/>
            <person name="Jarju S."/>
            <person name="Secka A."/>
            <person name="Antonio M."/>
            <person name="Oren A."/>
            <person name="Chaudhuri R.R."/>
            <person name="La Ragione R."/>
            <person name="Hildebrand F."/>
            <person name="Pallen M.J."/>
        </authorList>
    </citation>
    <scope>NUCLEOTIDE SEQUENCE</scope>
    <source>
        <strain evidence="6">ChiHejej3B27-2180</strain>
    </source>
</reference>
<protein>
    <submittedName>
        <fullName evidence="6">Thiol peroxidase</fullName>
        <ecNumber evidence="6">1.11.1.-</ecNumber>
    </submittedName>
</protein>
<dbReference type="GO" id="GO:0008379">
    <property type="term" value="F:thioredoxin peroxidase activity"/>
    <property type="evidence" value="ECO:0007669"/>
    <property type="project" value="InterPro"/>
</dbReference>
<dbReference type="InterPro" id="IPR013766">
    <property type="entry name" value="Thioredoxin_domain"/>
</dbReference>
<dbReference type="InterPro" id="IPR002065">
    <property type="entry name" value="TPX"/>
</dbReference>
<dbReference type="Gene3D" id="3.40.30.10">
    <property type="entry name" value="Glutaredoxin"/>
    <property type="match status" value="1"/>
</dbReference>
<name>A0A9D1QMU1_9LACO</name>
<gene>
    <name evidence="6" type="primary">tpx</name>
    <name evidence="6" type="ORF">H9876_01610</name>
</gene>